<sequence>MWALARMASVAGAAGADAPPVRARVRTREIDRGLRLGGRFGDRVLSVSGPAEPRGAGGASAETSEDDVSGVPGVSDAEGPADPAVTALFDPAVLVRDFARVRAAPAVRLGRPCVALRVRPHPVWADPHSPWCPPGAREARLVLDVATGCLLEAELVTSRGVATHCEVVEFASAAGMPDGPAAVRGGVWRAPAPRGADAAGWALARMAVTLAEPCSVAAEVTMATEPRDVTFDGLPSPGSSRHWRVGVTGPDGLRQELLMGDGYDPQDVPVPVARLAELLTPGRVVSHLAAVSAQEAEPEVPGPGVHITASVRPWRTFPFAAWAPEDGLNCAFRVDAATGLLVRALLRDTSGDVLADYRCTVTGTEP</sequence>
<feature type="region of interest" description="Disordered" evidence="1">
    <location>
        <begin position="45"/>
        <end position="79"/>
    </location>
</feature>
<evidence type="ECO:0000313" key="3">
    <source>
        <dbReference type="Proteomes" id="UP001501303"/>
    </source>
</evidence>
<dbReference type="Proteomes" id="UP001501303">
    <property type="component" value="Unassembled WGS sequence"/>
</dbReference>
<protein>
    <recommendedName>
        <fullName evidence="4">Dehydrogenase (DH) domain-containing protein</fullName>
    </recommendedName>
</protein>
<accession>A0ABN2PH09</accession>
<proteinExistence type="predicted"/>
<name>A0ABN2PH09_9ACTN</name>
<reference evidence="2 3" key="1">
    <citation type="journal article" date="2019" name="Int. J. Syst. Evol. Microbiol.">
        <title>The Global Catalogue of Microorganisms (GCM) 10K type strain sequencing project: providing services to taxonomists for standard genome sequencing and annotation.</title>
        <authorList>
            <consortium name="The Broad Institute Genomics Platform"/>
            <consortium name="The Broad Institute Genome Sequencing Center for Infectious Disease"/>
            <person name="Wu L."/>
            <person name="Ma J."/>
        </authorList>
    </citation>
    <scope>NUCLEOTIDE SEQUENCE [LARGE SCALE GENOMIC DNA]</scope>
    <source>
        <strain evidence="2 3">JCM 13581</strain>
    </source>
</reference>
<comment type="caution">
    <text evidence="2">The sequence shown here is derived from an EMBL/GenBank/DDBJ whole genome shotgun (WGS) entry which is preliminary data.</text>
</comment>
<evidence type="ECO:0008006" key="4">
    <source>
        <dbReference type="Google" id="ProtNLM"/>
    </source>
</evidence>
<keyword evidence="3" id="KW-1185">Reference proteome</keyword>
<organism evidence="2 3">
    <name type="scientific">Streptomyces sodiiphilus</name>
    <dbReference type="NCBI Taxonomy" id="226217"/>
    <lineage>
        <taxon>Bacteria</taxon>
        <taxon>Bacillati</taxon>
        <taxon>Actinomycetota</taxon>
        <taxon>Actinomycetes</taxon>
        <taxon>Kitasatosporales</taxon>
        <taxon>Streptomycetaceae</taxon>
        <taxon>Streptomyces</taxon>
    </lineage>
</organism>
<gene>
    <name evidence="2" type="ORF">GCM10009716_29890</name>
</gene>
<evidence type="ECO:0000313" key="2">
    <source>
        <dbReference type="EMBL" id="GAA1919148.1"/>
    </source>
</evidence>
<evidence type="ECO:0000256" key="1">
    <source>
        <dbReference type="SAM" id="MobiDB-lite"/>
    </source>
</evidence>
<dbReference type="EMBL" id="BAAAMJ010000030">
    <property type="protein sequence ID" value="GAA1919148.1"/>
    <property type="molecule type" value="Genomic_DNA"/>
</dbReference>